<dbReference type="SUPFAM" id="SSF53187">
    <property type="entry name" value="Zn-dependent exopeptidases"/>
    <property type="match status" value="1"/>
</dbReference>
<dbReference type="PANTHER" id="PTHR11705:SF143">
    <property type="entry name" value="SLL0236 PROTEIN"/>
    <property type="match status" value="1"/>
</dbReference>
<dbReference type="GO" id="GO:0005615">
    <property type="term" value="C:extracellular space"/>
    <property type="evidence" value="ECO:0007669"/>
    <property type="project" value="TreeGrafter"/>
</dbReference>
<dbReference type="SMART" id="SM00631">
    <property type="entry name" value="Zn_pept"/>
    <property type="match status" value="1"/>
</dbReference>
<sequence length="490" mass="55838">MHSPAFSASHGEVMTKAMCIASSTTMNEPVIRRGFYPGILRLRKIQRTICIYTLSIQIITTIFDNNNGRTQYLTACPFCLNTSYLTYTVAKEAIQMEITLQESCQLSTVATLFHLPTYVLFAANPFLSTHVKSQHSIQVPGYAPKSVTLDKEMTDSVFASAYKLPLRLVHLLYNASYFPEGAELVLPQRVTYPVTCFRQHYDYATCLHDIRALHHLFPFFRMRTVYKSVLGKPVTELQIGKGKKKIHINASFHGNEWITTLALMRFVNEYLLAVTHDKKIFGHSASKLYRDVTLSIVPMVNPDGVDLVIHGSKAAYDYEELVHFLNEGSYDFQGWKANITGVDLNKQYPAKWEYEQLRKPKLPGPRDFPGLTPLTEPESIGMYELVVSEDFDSVVALHTQGEEIYWSFEEKEPPSTEELVVQMEHISGYKAVKELDNYAGFKDWFIDSYQRPGFTIELGKGQNPLPLEQVHTIYEKLRTILMVILASDTI</sequence>
<gene>
    <name evidence="10" type="ORF">CHH64_04940</name>
</gene>
<evidence type="ECO:0000256" key="1">
    <source>
        <dbReference type="ARBA" id="ARBA00001947"/>
    </source>
</evidence>
<evidence type="ECO:0000256" key="3">
    <source>
        <dbReference type="ARBA" id="ARBA00022670"/>
    </source>
</evidence>
<dbReference type="PROSITE" id="PS00132">
    <property type="entry name" value="CARBOXYPEPT_ZN_1"/>
    <property type="match status" value="1"/>
</dbReference>
<evidence type="ECO:0000313" key="11">
    <source>
        <dbReference type="Proteomes" id="UP000216013"/>
    </source>
</evidence>
<comment type="caution">
    <text evidence="10">The sequence shown here is derived from an EMBL/GenBank/DDBJ whole genome shotgun (WGS) entry which is preliminary data.</text>
</comment>
<feature type="active site" description="Proton donor/acceptor" evidence="8">
    <location>
        <position position="457"/>
    </location>
</feature>
<accession>A0A268ACZ8</accession>
<evidence type="ECO:0000256" key="4">
    <source>
        <dbReference type="ARBA" id="ARBA00022723"/>
    </source>
</evidence>
<keyword evidence="5" id="KW-0378">Hydrolase</keyword>
<reference evidence="10 11" key="1">
    <citation type="submission" date="2017-07" db="EMBL/GenBank/DDBJ databases">
        <title>Isolation and whole genome analysis of endospore-forming bacteria from heroin.</title>
        <authorList>
            <person name="Kalinowski J."/>
            <person name="Ahrens B."/>
            <person name="Al-Dilaimi A."/>
            <person name="Winkler A."/>
            <person name="Wibberg D."/>
            <person name="Schleenbecker U."/>
            <person name="Ruckert C."/>
            <person name="Wolfel R."/>
            <person name="Grass G."/>
        </authorList>
    </citation>
    <scope>NUCLEOTIDE SEQUENCE [LARGE SCALE GENOMIC DNA]</scope>
    <source>
        <strain evidence="10 11">7528</strain>
    </source>
</reference>
<dbReference type="GO" id="GO:0006508">
    <property type="term" value="P:proteolysis"/>
    <property type="evidence" value="ECO:0007669"/>
    <property type="project" value="UniProtKB-KW"/>
</dbReference>
<keyword evidence="3" id="KW-0645">Protease</keyword>
<evidence type="ECO:0000256" key="5">
    <source>
        <dbReference type="ARBA" id="ARBA00022801"/>
    </source>
</evidence>
<dbReference type="PANTHER" id="PTHR11705">
    <property type="entry name" value="PROTEASE FAMILY M14 CARBOXYPEPTIDASE A,B"/>
    <property type="match status" value="1"/>
</dbReference>
<comment type="similarity">
    <text evidence="2 8">Belongs to the peptidase M14 family.</text>
</comment>
<organism evidence="10 11">
    <name type="scientific">Terribacillus saccharophilus</name>
    <dbReference type="NCBI Taxonomy" id="361277"/>
    <lineage>
        <taxon>Bacteria</taxon>
        <taxon>Bacillati</taxon>
        <taxon>Bacillota</taxon>
        <taxon>Bacilli</taxon>
        <taxon>Bacillales</taxon>
        <taxon>Bacillaceae</taxon>
        <taxon>Terribacillus</taxon>
    </lineage>
</organism>
<dbReference type="GO" id="GO:0004181">
    <property type="term" value="F:metallocarboxypeptidase activity"/>
    <property type="evidence" value="ECO:0007669"/>
    <property type="project" value="InterPro"/>
</dbReference>
<evidence type="ECO:0000256" key="6">
    <source>
        <dbReference type="ARBA" id="ARBA00022833"/>
    </source>
</evidence>
<evidence type="ECO:0000256" key="8">
    <source>
        <dbReference type="PROSITE-ProRule" id="PRU01379"/>
    </source>
</evidence>
<evidence type="ECO:0000256" key="2">
    <source>
        <dbReference type="ARBA" id="ARBA00005988"/>
    </source>
</evidence>
<dbReference type="Gene3D" id="3.40.630.10">
    <property type="entry name" value="Zn peptidases"/>
    <property type="match status" value="1"/>
</dbReference>
<keyword evidence="4" id="KW-0479">Metal-binding</keyword>
<evidence type="ECO:0000313" key="10">
    <source>
        <dbReference type="EMBL" id="PAD21994.1"/>
    </source>
</evidence>
<feature type="domain" description="Peptidase M14" evidence="9">
    <location>
        <begin position="199"/>
        <end position="487"/>
    </location>
</feature>
<comment type="cofactor">
    <cofactor evidence="1">
        <name>Zn(2+)</name>
        <dbReference type="ChEBI" id="CHEBI:29105"/>
    </cofactor>
</comment>
<evidence type="ECO:0000256" key="7">
    <source>
        <dbReference type="ARBA" id="ARBA00023049"/>
    </source>
</evidence>
<protein>
    <recommendedName>
        <fullName evidence="9">Peptidase M14 domain-containing protein</fullName>
    </recommendedName>
</protein>
<name>A0A268ACZ8_9BACI</name>
<dbReference type="InterPro" id="IPR000834">
    <property type="entry name" value="Peptidase_M14"/>
</dbReference>
<proteinExistence type="inferred from homology"/>
<dbReference type="AlphaFoldDB" id="A0A268ACZ8"/>
<dbReference type="GO" id="GO:0008270">
    <property type="term" value="F:zinc ion binding"/>
    <property type="evidence" value="ECO:0007669"/>
    <property type="project" value="InterPro"/>
</dbReference>
<dbReference type="InterPro" id="IPR057246">
    <property type="entry name" value="CARBOXYPEPT_ZN_1"/>
</dbReference>
<evidence type="ECO:0000259" key="9">
    <source>
        <dbReference type="PROSITE" id="PS52035"/>
    </source>
</evidence>
<keyword evidence="6" id="KW-0862">Zinc</keyword>
<keyword evidence="7" id="KW-0482">Metalloprotease</keyword>
<dbReference type="InterPro" id="IPR034274">
    <property type="entry name" value="ENP1_M14_CPD"/>
</dbReference>
<dbReference type="EMBL" id="NPBV01000003">
    <property type="protein sequence ID" value="PAD21994.1"/>
    <property type="molecule type" value="Genomic_DNA"/>
</dbReference>
<dbReference type="PROSITE" id="PS52035">
    <property type="entry name" value="PEPTIDASE_M14"/>
    <property type="match status" value="1"/>
</dbReference>
<dbReference type="CDD" id="cd06229">
    <property type="entry name" value="M14_Endopeptidase_I"/>
    <property type="match status" value="1"/>
</dbReference>
<dbReference type="Pfam" id="PF00246">
    <property type="entry name" value="Peptidase_M14"/>
    <property type="match status" value="1"/>
</dbReference>
<dbReference type="Proteomes" id="UP000216013">
    <property type="component" value="Unassembled WGS sequence"/>
</dbReference>